<dbReference type="Proteomes" id="UP000178264">
    <property type="component" value="Unassembled WGS sequence"/>
</dbReference>
<proteinExistence type="predicted"/>
<keyword evidence="1" id="KW-0812">Transmembrane</keyword>
<dbReference type="Pfam" id="PF13196">
    <property type="entry name" value="DUF4012"/>
    <property type="match status" value="1"/>
</dbReference>
<keyword evidence="1" id="KW-1133">Transmembrane helix</keyword>
<gene>
    <name evidence="2" type="ORF">A3I42_03080</name>
</gene>
<evidence type="ECO:0000256" key="1">
    <source>
        <dbReference type="SAM" id="Phobius"/>
    </source>
</evidence>
<accession>A0A1F7VDN4</accession>
<organism evidence="2 3">
    <name type="scientific">Candidatus Uhrbacteria bacterium RIFCSPLOWO2_02_FULL_49_11</name>
    <dbReference type="NCBI Taxonomy" id="1802409"/>
    <lineage>
        <taxon>Bacteria</taxon>
        <taxon>Candidatus Uhriibacteriota</taxon>
    </lineage>
</organism>
<dbReference type="EMBL" id="MGER01000026">
    <property type="protein sequence ID" value="OGL88551.1"/>
    <property type="molecule type" value="Genomic_DNA"/>
</dbReference>
<reference evidence="2 3" key="1">
    <citation type="journal article" date="2016" name="Nat. Commun.">
        <title>Thousands of microbial genomes shed light on interconnected biogeochemical processes in an aquifer system.</title>
        <authorList>
            <person name="Anantharaman K."/>
            <person name="Brown C.T."/>
            <person name="Hug L.A."/>
            <person name="Sharon I."/>
            <person name="Castelle C.J."/>
            <person name="Probst A.J."/>
            <person name="Thomas B.C."/>
            <person name="Singh A."/>
            <person name="Wilkins M.J."/>
            <person name="Karaoz U."/>
            <person name="Brodie E.L."/>
            <person name="Williams K.H."/>
            <person name="Hubbard S.S."/>
            <person name="Banfield J.F."/>
        </authorList>
    </citation>
    <scope>NUCLEOTIDE SEQUENCE [LARGE SCALE GENOMIC DNA]</scope>
</reference>
<protein>
    <recommendedName>
        <fullName evidence="4">DUF4012 domain-containing protein</fullName>
    </recommendedName>
</protein>
<feature type="transmembrane region" description="Helical" evidence="1">
    <location>
        <begin position="36"/>
        <end position="63"/>
    </location>
</feature>
<dbReference type="AlphaFoldDB" id="A0A1F7VDN4"/>
<evidence type="ECO:0008006" key="4">
    <source>
        <dbReference type="Google" id="ProtNLM"/>
    </source>
</evidence>
<comment type="caution">
    <text evidence="2">The sequence shown here is derived from an EMBL/GenBank/DDBJ whole genome shotgun (WGS) entry which is preliminary data.</text>
</comment>
<evidence type="ECO:0000313" key="2">
    <source>
        <dbReference type="EMBL" id="OGL88551.1"/>
    </source>
</evidence>
<keyword evidence="1" id="KW-0472">Membrane</keyword>
<evidence type="ECO:0000313" key="3">
    <source>
        <dbReference type="Proteomes" id="UP000178264"/>
    </source>
</evidence>
<name>A0A1F7VDN4_9BACT</name>
<sequence>MPISALRISGSHELEGAHPHEPEHEEKSDKRHPLRVVAGAFFVIFILLCILIAVLAAPFYSLWKQRTALPASAHAFQESVASDPIGDVLSRYADFRKNLEVARASYEKLSGRTPFVFKDQKNKLNNTFRYASQAMADLEPLLPQMIEVREMLGENTFFNLPVESRFQLARRLGEISPKLQTITRDISRFVDAYGALPQIVRTYAFPQLPSPEKLRPLRDGALFIANISALMPYLPLEEQRYLILLQNSTELKATGGFIGTYAVATILHGKLVEFESDDVYNFDIKGGDGLPQPPAQPIRTYAGHDVTYLRNINWSPDFPTTARAILEYWNAKGGAQPLSGVIALTPEAITSVLQILGPLNVYERTVTSENLVSVLEEEVEMEYWKRGIEKSRRKDLVGTLGRVLIDRMSSADSTTLFDMAAHLTRLLAQKDIQAYFFQAQAQDSLRESGWAGAVPAPGDNDAVFVVDVNMEALKTDAVIKRTISYSLDAAKSGELPLATLSITYDHQGKPDWKTSRYRTYTRIFTNQGAIRSVDGNIDEQGRQTPLDVTEELGYVVFGTFTTVEPGASRTLTFKYTLNNSSFNKKLSQGSYTLHAERQAGSGTPTLNLHFRFPKPLMLQDQILQPKSKKSDEFTYSYPLTQSKTFFESE</sequence>
<dbReference type="InterPro" id="IPR025101">
    <property type="entry name" value="DUF4012"/>
</dbReference>